<dbReference type="EMBL" id="MVGT01000183">
    <property type="protein sequence ID" value="OVA19657.1"/>
    <property type="molecule type" value="Genomic_DNA"/>
</dbReference>
<dbReference type="InParanoid" id="A0A200RAB2"/>
<evidence type="ECO:0000256" key="4">
    <source>
        <dbReference type="RuleBase" id="RU363099"/>
    </source>
</evidence>
<protein>
    <recommendedName>
        <fullName evidence="4">Dirigent protein</fullName>
    </recommendedName>
</protein>
<dbReference type="STRING" id="56857.A0A200RAB2"/>
<dbReference type="Pfam" id="PF03018">
    <property type="entry name" value="Dirigent"/>
    <property type="match status" value="1"/>
</dbReference>
<organism evidence="5 6">
    <name type="scientific">Macleaya cordata</name>
    <name type="common">Five-seeded plume-poppy</name>
    <name type="synonym">Bocconia cordata</name>
    <dbReference type="NCBI Taxonomy" id="56857"/>
    <lineage>
        <taxon>Eukaryota</taxon>
        <taxon>Viridiplantae</taxon>
        <taxon>Streptophyta</taxon>
        <taxon>Embryophyta</taxon>
        <taxon>Tracheophyta</taxon>
        <taxon>Spermatophyta</taxon>
        <taxon>Magnoliopsida</taxon>
        <taxon>Ranunculales</taxon>
        <taxon>Papaveraceae</taxon>
        <taxon>Papaveroideae</taxon>
        <taxon>Macleaya</taxon>
    </lineage>
</organism>
<dbReference type="GO" id="GO:0048046">
    <property type="term" value="C:apoplast"/>
    <property type="evidence" value="ECO:0007669"/>
    <property type="project" value="UniProtKB-SubCell"/>
</dbReference>
<dbReference type="GO" id="GO:0009699">
    <property type="term" value="P:phenylpropanoid biosynthetic process"/>
    <property type="evidence" value="ECO:0007669"/>
    <property type="project" value="UniProtKB-ARBA"/>
</dbReference>
<dbReference type="OMA" id="FYLHEIV"/>
<keyword evidence="4" id="KW-0732">Signal</keyword>
<dbReference type="Gene3D" id="2.40.480.10">
    <property type="entry name" value="Allene oxide cyclase-like"/>
    <property type="match status" value="1"/>
</dbReference>
<dbReference type="AlphaFoldDB" id="A0A200RAB2"/>
<sequence length="190" mass="20633">MGVVAVNLLQFVSLVVMVLVSTQTLAQKDWGETLPYKDMVKEMKVTKLQFYLHEIVSGDIPTSVTVVPAPNNQSSSMFGSIGMIDDPLTQGPELTSKAVGRAQGIVGFAGLNQTTLLMALSFVFTDDKFNGSTLSILTRDPITDPIRQFPVVGGTGMFGFAHGVAYVRTYWFNATTGDAILEYNVTVVHY</sequence>
<comment type="function">
    <text evidence="4">Dirigent proteins impart stereoselectivity on the phenoxy radical-coupling reaction, yielding optically active lignans from two molecules of coniferyl alcohol in the biosynthesis of lignans, flavonolignans, and alkaloids and thus plays a central role in plant secondary metabolism.</text>
</comment>
<evidence type="ECO:0000256" key="1">
    <source>
        <dbReference type="ARBA" id="ARBA00010746"/>
    </source>
</evidence>
<dbReference type="FunCoup" id="A0A200RAB2">
    <property type="interactions" value="218"/>
</dbReference>
<keyword evidence="4" id="KW-0052">Apoplast</keyword>
<dbReference type="InterPro" id="IPR044859">
    <property type="entry name" value="Allene_oxi_cyc_Dirigent"/>
</dbReference>
<evidence type="ECO:0000256" key="3">
    <source>
        <dbReference type="ARBA" id="ARBA00022525"/>
    </source>
</evidence>
<keyword evidence="3 4" id="KW-0964">Secreted</keyword>
<comment type="similarity">
    <text evidence="1 4">Belongs to the plant dirigent protein family.</text>
</comment>
<name>A0A200RAB2_MACCD</name>
<comment type="subunit">
    <text evidence="2 4">Homodimer.</text>
</comment>
<dbReference type="PANTHER" id="PTHR21495">
    <property type="entry name" value="NUCLEOPORIN-RELATED"/>
    <property type="match status" value="1"/>
</dbReference>
<dbReference type="Proteomes" id="UP000195402">
    <property type="component" value="Unassembled WGS sequence"/>
</dbReference>
<evidence type="ECO:0000313" key="6">
    <source>
        <dbReference type="Proteomes" id="UP000195402"/>
    </source>
</evidence>
<gene>
    <name evidence="5" type="ORF">BVC80_9053g84</name>
</gene>
<dbReference type="OrthoDB" id="1864232at2759"/>
<evidence type="ECO:0000256" key="2">
    <source>
        <dbReference type="ARBA" id="ARBA00011738"/>
    </source>
</evidence>
<comment type="subcellular location">
    <subcellularLocation>
        <location evidence="4">Secreted</location>
        <location evidence="4">Extracellular space</location>
        <location evidence="4">Apoplast</location>
    </subcellularLocation>
</comment>
<accession>A0A200RAB2</accession>
<feature type="chain" id="PRO_5011816923" description="Dirigent protein" evidence="4">
    <location>
        <begin position="27"/>
        <end position="190"/>
    </location>
</feature>
<proteinExistence type="inferred from homology"/>
<evidence type="ECO:0000313" key="5">
    <source>
        <dbReference type="EMBL" id="OVA19657.1"/>
    </source>
</evidence>
<feature type="signal peptide" evidence="4">
    <location>
        <begin position="1"/>
        <end position="26"/>
    </location>
</feature>
<dbReference type="InterPro" id="IPR004265">
    <property type="entry name" value="Dirigent"/>
</dbReference>
<reference evidence="5 6" key="1">
    <citation type="journal article" date="2017" name="Mol. Plant">
        <title>The Genome of Medicinal Plant Macleaya cordata Provides New Insights into Benzylisoquinoline Alkaloids Metabolism.</title>
        <authorList>
            <person name="Liu X."/>
            <person name="Liu Y."/>
            <person name="Huang P."/>
            <person name="Ma Y."/>
            <person name="Qing Z."/>
            <person name="Tang Q."/>
            <person name="Cao H."/>
            <person name="Cheng P."/>
            <person name="Zheng Y."/>
            <person name="Yuan Z."/>
            <person name="Zhou Y."/>
            <person name="Liu J."/>
            <person name="Tang Z."/>
            <person name="Zhuo Y."/>
            <person name="Zhang Y."/>
            <person name="Yu L."/>
            <person name="Huang J."/>
            <person name="Yang P."/>
            <person name="Peng Q."/>
            <person name="Zhang J."/>
            <person name="Jiang W."/>
            <person name="Zhang Z."/>
            <person name="Lin K."/>
            <person name="Ro D.K."/>
            <person name="Chen X."/>
            <person name="Xiong X."/>
            <person name="Shang Y."/>
            <person name="Huang S."/>
            <person name="Zeng J."/>
        </authorList>
    </citation>
    <scope>NUCLEOTIDE SEQUENCE [LARGE SCALE GENOMIC DNA]</scope>
    <source>
        <strain evidence="6">cv. BLH2017</strain>
        <tissue evidence="5">Root</tissue>
    </source>
</reference>
<comment type="caution">
    <text evidence="5">The sequence shown here is derived from an EMBL/GenBank/DDBJ whole genome shotgun (WGS) entry which is preliminary data.</text>
</comment>
<keyword evidence="6" id="KW-1185">Reference proteome</keyword>